<dbReference type="PROSITE" id="PS50172">
    <property type="entry name" value="BRCT"/>
    <property type="match status" value="1"/>
</dbReference>
<evidence type="ECO:0000259" key="3">
    <source>
        <dbReference type="PROSITE" id="PS50173"/>
    </source>
</evidence>
<dbReference type="Proteomes" id="UP001516023">
    <property type="component" value="Unassembled WGS sequence"/>
</dbReference>
<name>A0ABD3Q7W7_9STRA</name>
<evidence type="ECO:0000313" key="4">
    <source>
        <dbReference type="EMBL" id="KAL3796415.1"/>
    </source>
</evidence>
<feature type="compositionally biased region" description="Basic residues" evidence="1">
    <location>
        <begin position="161"/>
        <end position="177"/>
    </location>
</feature>
<keyword evidence="5" id="KW-1185">Reference proteome</keyword>
<dbReference type="PROSITE" id="PS50173">
    <property type="entry name" value="UMUC"/>
    <property type="match status" value="1"/>
</dbReference>
<sequence length="1298" mass="144448">IYLGSAVGSSASSVQKLFFEVVEDDITLRPTQTCNHAGIHPKSSGRGFDSVPADDGFRNYMSRKIELQRKQFGLVLPPPPQLHPEDRSSLGVSNEDLQREQTTGANGSCVDVRPESQFAEGSSIDNVPPIQTKKLVRFHTNLERVCPAPTSVSDVLENLKQRHSKAHKSSLRKRKFGKMSSAHDKQLHNDDSAADDGESQSHSSSFSSMKGILDELQKRHDRYSLKRKRTAEPLLKMSEDDWSMFPQKNSGLRLDPERLDFGDALEADESMMSHCHAELAGKTIQRIADATPLTQLMDSPSSLDDSFTYRSNEADSNNDADADCMTNDSMGSSADIDDKSCYKSDKNNNQLSGHLMENGIGVVVKSTSTANSQQHRNEYSSEKYEGFEPNSPTYLQSGGSLDVDVPESGEIERHSCMGSYENKRNPAETSTSVIPKRSIRPDLFFSGIVVLVNGHTNPDATTLMRLLHKHGGDLEKYETRRVTHIIAERLSTAKANIYKKQQKPTPVCRPEWITESVEKGALLPFGDYLLQDVMDAKAPRTKSLKSFFGADAASAHSEADADRCIETDPSKSKYHINGVVRTVGNDPNFLESYFGNSRLSYIGSFKQRVKALEVAGTRPPKAGSQRFVLLVDLDCFFASVALKNFPQYRKAPVAVGHSPTVDLKNADGIQIKVPSPSKVTNSSSELSTCNYIARKFGVKKGMFLGDAIKLCPQLVVLPYDFPQYESVSGIVAEKLHFFADQFNGFVEQVSCDESYIEINVSPQDHTGQPLDNFLSSLAERIRLAIFEATDCTASIGVGRNKLLAKLAADKVKPDASCVVKDWQDFLDGLALRDLHGIGRKIEKKLTAHSLCSVNDIWELGGDAERVVGEIVGPAIAQKIVQFCNGKDDRPVRPQLRKTIGAECNYGVRFDGLYGPDYMIKGLADEVEKRMTTVSVRGSKLTLKIMKSKDPTKMPEKFLGHGRCENVSKSTDIPLTRNCEVFCSAALKLYEKIGVDKESIRGMGLVVSSLESDAEDGSSPSKLSSWLKSDQKKSVVEEVRGRNSPLEHHNDFESNVPRYSQLDQDVLTELPEDILKEVKSMYGECAESSPRRATTPSLHPSRQKQGRKVEKTVSIPGQPSVKRMLKLAMVKSGKDKLECNNDEFTLSQLDCLPLETQLQIANGDDVILKSEAPLRPSTRRSIATNNIDGLESHFVDNHNNKTMHLFQKSRDFYFENIQPLQEFIKSNPHPDHRDIKVVLDFLTVCVEEHCLEDVIVFLRSIKGMQRGWDVACYEHVKEHVVREVYRSRGYLLDTVWLGL</sequence>
<dbReference type="InterPro" id="IPR043502">
    <property type="entry name" value="DNA/RNA_pol_sf"/>
</dbReference>
<feature type="region of interest" description="Disordered" evidence="1">
    <location>
        <begin position="1084"/>
        <end position="1111"/>
    </location>
</feature>
<dbReference type="InterPro" id="IPR036420">
    <property type="entry name" value="BRCT_dom_sf"/>
</dbReference>
<dbReference type="Gene3D" id="3.40.1170.60">
    <property type="match status" value="1"/>
</dbReference>
<feature type="region of interest" description="Disordered" evidence="1">
    <location>
        <begin position="161"/>
        <end position="209"/>
    </location>
</feature>
<dbReference type="Pfam" id="PF00817">
    <property type="entry name" value="IMS"/>
    <property type="match status" value="1"/>
</dbReference>
<dbReference type="SUPFAM" id="SSF52113">
    <property type="entry name" value="BRCT domain"/>
    <property type="match status" value="1"/>
</dbReference>
<accession>A0ABD3Q7W7</accession>
<dbReference type="Gene3D" id="3.30.1490.100">
    <property type="entry name" value="DNA polymerase, Y-family, little finger domain"/>
    <property type="match status" value="1"/>
</dbReference>
<feature type="region of interest" description="Disordered" evidence="1">
    <location>
        <begin position="313"/>
        <end position="341"/>
    </location>
</feature>
<evidence type="ECO:0008006" key="6">
    <source>
        <dbReference type="Google" id="ProtNLM"/>
    </source>
</evidence>
<dbReference type="SUPFAM" id="SSF56672">
    <property type="entry name" value="DNA/RNA polymerases"/>
    <property type="match status" value="1"/>
</dbReference>
<dbReference type="CDD" id="cd17719">
    <property type="entry name" value="BRCT_Rev1"/>
    <property type="match status" value="1"/>
</dbReference>
<feature type="compositionally biased region" description="Basic and acidic residues" evidence="1">
    <location>
        <begin position="181"/>
        <end position="191"/>
    </location>
</feature>
<dbReference type="InterPro" id="IPR017961">
    <property type="entry name" value="DNA_pol_Y-fam_little_finger"/>
</dbReference>
<comment type="caution">
    <text evidence="4">The sequence shown here is derived from an EMBL/GenBank/DDBJ whole genome shotgun (WGS) entry which is preliminary data.</text>
</comment>
<feature type="domain" description="BRCT" evidence="2">
    <location>
        <begin position="440"/>
        <end position="530"/>
    </location>
</feature>
<dbReference type="Gene3D" id="3.40.50.10190">
    <property type="entry name" value="BRCT domain"/>
    <property type="match status" value="1"/>
</dbReference>
<dbReference type="SUPFAM" id="SSF100879">
    <property type="entry name" value="Lesion bypass DNA polymerase (Y-family), little finger domain"/>
    <property type="match status" value="1"/>
</dbReference>
<feature type="compositionally biased region" description="Polar residues" evidence="1">
    <location>
        <begin position="1090"/>
        <end position="1099"/>
    </location>
</feature>
<dbReference type="GO" id="GO:0006259">
    <property type="term" value="P:DNA metabolic process"/>
    <property type="evidence" value="ECO:0007669"/>
    <property type="project" value="UniProtKB-ARBA"/>
</dbReference>
<gene>
    <name evidence="4" type="ORF">HJC23_004212</name>
</gene>
<dbReference type="InterPro" id="IPR036775">
    <property type="entry name" value="DNA_pol_Y-fam_lit_finger_sf"/>
</dbReference>
<dbReference type="EMBL" id="JABMIG020000063">
    <property type="protein sequence ID" value="KAL3796415.1"/>
    <property type="molecule type" value="Genomic_DNA"/>
</dbReference>
<feature type="non-terminal residue" evidence="4">
    <location>
        <position position="1"/>
    </location>
</feature>
<evidence type="ECO:0000259" key="2">
    <source>
        <dbReference type="PROSITE" id="PS50172"/>
    </source>
</evidence>
<feature type="region of interest" description="Disordered" evidence="1">
    <location>
        <begin position="77"/>
        <end position="111"/>
    </location>
</feature>
<dbReference type="InterPro" id="IPR001357">
    <property type="entry name" value="BRCT_dom"/>
</dbReference>
<dbReference type="Gene3D" id="3.30.70.270">
    <property type="match status" value="1"/>
</dbReference>
<dbReference type="Pfam" id="PF16589">
    <property type="entry name" value="BRCT_2"/>
    <property type="match status" value="1"/>
</dbReference>
<dbReference type="InterPro" id="IPR001126">
    <property type="entry name" value="UmuC"/>
</dbReference>
<reference evidence="4 5" key="1">
    <citation type="journal article" date="2020" name="G3 (Bethesda)">
        <title>Improved Reference Genome for Cyclotella cryptica CCMP332, a Model for Cell Wall Morphogenesis, Salinity Adaptation, and Lipid Production in Diatoms (Bacillariophyta).</title>
        <authorList>
            <person name="Roberts W.R."/>
            <person name="Downey K.M."/>
            <person name="Ruck E.C."/>
            <person name="Traller J.C."/>
            <person name="Alverson A.J."/>
        </authorList>
    </citation>
    <scope>NUCLEOTIDE SEQUENCE [LARGE SCALE GENOMIC DNA]</scope>
    <source>
        <strain evidence="4 5">CCMP332</strain>
    </source>
</reference>
<protein>
    <recommendedName>
        <fullName evidence="6">DNA repair protein REV1</fullName>
    </recommendedName>
</protein>
<proteinExistence type="predicted"/>
<dbReference type="Gene3D" id="1.10.150.20">
    <property type="entry name" value="5' to 3' exonuclease, C-terminal subdomain"/>
    <property type="match status" value="1"/>
</dbReference>
<dbReference type="InterPro" id="IPR043128">
    <property type="entry name" value="Rev_trsase/Diguanyl_cyclase"/>
</dbReference>
<dbReference type="SMART" id="SM00292">
    <property type="entry name" value="BRCT"/>
    <property type="match status" value="1"/>
</dbReference>
<dbReference type="Pfam" id="PF11799">
    <property type="entry name" value="IMS_C"/>
    <property type="match status" value="1"/>
</dbReference>
<feature type="domain" description="UmuC" evidence="3">
    <location>
        <begin position="628"/>
        <end position="838"/>
    </location>
</feature>
<evidence type="ECO:0000256" key="1">
    <source>
        <dbReference type="SAM" id="MobiDB-lite"/>
    </source>
</evidence>
<organism evidence="4 5">
    <name type="scientific">Cyclotella cryptica</name>
    <dbReference type="NCBI Taxonomy" id="29204"/>
    <lineage>
        <taxon>Eukaryota</taxon>
        <taxon>Sar</taxon>
        <taxon>Stramenopiles</taxon>
        <taxon>Ochrophyta</taxon>
        <taxon>Bacillariophyta</taxon>
        <taxon>Coscinodiscophyceae</taxon>
        <taxon>Thalassiosirophycidae</taxon>
        <taxon>Stephanodiscales</taxon>
        <taxon>Stephanodiscaceae</taxon>
        <taxon>Cyclotella</taxon>
    </lineage>
</organism>
<dbReference type="PANTHER" id="PTHR45990">
    <property type="entry name" value="DNA REPAIR PROTEIN REV1"/>
    <property type="match status" value="1"/>
</dbReference>
<dbReference type="PANTHER" id="PTHR45990:SF1">
    <property type="entry name" value="DNA REPAIR PROTEIN REV1"/>
    <property type="match status" value="1"/>
</dbReference>
<evidence type="ECO:0000313" key="5">
    <source>
        <dbReference type="Proteomes" id="UP001516023"/>
    </source>
</evidence>